<dbReference type="Proteomes" id="UP000294933">
    <property type="component" value="Unassembled WGS sequence"/>
</dbReference>
<dbReference type="AlphaFoldDB" id="A0A4Y7Q539"/>
<proteinExistence type="predicted"/>
<evidence type="ECO:0000313" key="1">
    <source>
        <dbReference type="EMBL" id="TDL22406.1"/>
    </source>
</evidence>
<name>A0A4Y7Q539_9AGAM</name>
<dbReference type="InterPro" id="IPR032675">
    <property type="entry name" value="LRR_dom_sf"/>
</dbReference>
<dbReference type="VEuPathDB" id="FungiDB:BD410DRAFT_260085"/>
<protein>
    <recommendedName>
        <fullName evidence="3">F-box domain-containing protein</fullName>
    </recommendedName>
</protein>
<dbReference type="SUPFAM" id="SSF52047">
    <property type="entry name" value="RNI-like"/>
    <property type="match status" value="1"/>
</dbReference>
<evidence type="ECO:0008006" key="3">
    <source>
        <dbReference type="Google" id="ProtNLM"/>
    </source>
</evidence>
<organism evidence="1 2">
    <name type="scientific">Rickenella mellea</name>
    <dbReference type="NCBI Taxonomy" id="50990"/>
    <lineage>
        <taxon>Eukaryota</taxon>
        <taxon>Fungi</taxon>
        <taxon>Dikarya</taxon>
        <taxon>Basidiomycota</taxon>
        <taxon>Agaricomycotina</taxon>
        <taxon>Agaricomycetes</taxon>
        <taxon>Hymenochaetales</taxon>
        <taxon>Rickenellaceae</taxon>
        <taxon>Rickenella</taxon>
    </lineage>
</organism>
<gene>
    <name evidence="1" type="ORF">BD410DRAFT_260085</name>
</gene>
<accession>A0A4Y7Q539</accession>
<dbReference type="Gene3D" id="1.20.1280.50">
    <property type="match status" value="1"/>
</dbReference>
<reference evidence="1 2" key="1">
    <citation type="submission" date="2018-06" db="EMBL/GenBank/DDBJ databases">
        <title>A transcriptomic atlas of mushroom development highlights an independent origin of complex multicellularity.</title>
        <authorList>
            <consortium name="DOE Joint Genome Institute"/>
            <person name="Krizsan K."/>
            <person name="Almasi E."/>
            <person name="Merenyi Z."/>
            <person name="Sahu N."/>
            <person name="Viragh M."/>
            <person name="Koszo T."/>
            <person name="Mondo S."/>
            <person name="Kiss B."/>
            <person name="Balint B."/>
            <person name="Kues U."/>
            <person name="Barry K."/>
            <person name="Hegedus J.C."/>
            <person name="Henrissat B."/>
            <person name="Johnson J."/>
            <person name="Lipzen A."/>
            <person name="Ohm R."/>
            <person name="Nagy I."/>
            <person name="Pangilinan J."/>
            <person name="Yan J."/>
            <person name="Xiong Y."/>
            <person name="Grigoriev I.V."/>
            <person name="Hibbett D.S."/>
            <person name="Nagy L.G."/>
        </authorList>
    </citation>
    <scope>NUCLEOTIDE SEQUENCE [LARGE SCALE GENOMIC DNA]</scope>
    <source>
        <strain evidence="1 2">SZMC22713</strain>
    </source>
</reference>
<dbReference type="EMBL" id="ML170175">
    <property type="protein sequence ID" value="TDL22406.1"/>
    <property type="molecule type" value="Genomic_DNA"/>
</dbReference>
<dbReference type="STRING" id="50990.A0A4Y7Q539"/>
<evidence type="ECO:0000313" key="2">
    <source>
        <dbReference type="Proteomes" id="UP000294933"/>
    </source>
</evidence>
<keyword evidence="2" id="KW-1185">Reference proteome</keyword>
<dbReference type="Gene3D" id="3.80.10.10">
    <property type="entry name" value="Ribonuclease Inhibitor"/>
    <property type="match status" value="1"/>
</dbReference>
<dbReference type="OrthoDB" id="2269034at2759"/>
<sequence>MTGNMSTTIETLSPELLSEIFWHCVHDHPNVMHVPRRAPLMLGRICSRWRAISISTPGLWSTIVIGRHPASISVNNRKDLDAAIVWVNRSGTRPLTFCINELGNPSEGYGSDLRQVLEFVVSQSRRWGKLLVTLPSQFMDMLLVPLMEGNTPNLEDIQSQSILYGDIEGFGSWSFVLSSTPHLKRLKFFGAPINIDFGEQIHRVQTIEIGSQPHGKFSLLDLLQCLLQCPSLIKLGHHIKKSSPAATLQHALPNVIALTNLRYLTLTFSATVDPYLVFDRLYLPSITSLRLSMSQCTQTDWPYLASMLKRSPSLLAVLHLQGVPMTERTLIECLSLTPKLEQLSLDGINCSDITLSALTIDDNENVNSAILCPYLSNVDFGPPCLFSPHAFKAMVFSRWSSDQTSDDITLTPGRPSLPRQWFELVVMGRRISGPRVRLDHGPCGNIAAGGV</sequence>